<dbReference type="PANTHER" id="PTHR47990">
    <property type="entry name" value="2-OXOGLUTARATE (2OG) AND FE(II)-DEPENDENT OXYGENASE SUPERFAMILY PROTEIN-RELATED"/>
    <property type="match status" value="1"/>
</dbReference>
<feature type="non-terminal residue" evidence="3">
    <location>
        <position position="1"/>
    </location>
</feature>
<protein>
    <submittedName>
        <fullName evidence="3">GLOF dioxygenase</fullName>
    </submittedName>
</protein>
<name>A0A8X8BPR1_POLSE</name>
<organism evidence="3 4">
    <name type="scientific">Polypterus senegalus</name>
    <name type="common">Senegal bichir</name>
    <dbReference type="NCBI Taxonomy" id="55291"/>
    <lineage>
        <taxon>Eukaryota</taxon>
        <taxon>Metazoa</taxon>
        <taxon>Chordata</taxon>
        <taxon>Craniata</taxon>
        <taxon>Vertebrata</taxon>
        <taxon>Euteleostomi</taxon>
        <taxon>Actinopterygii</taxon>
        <taxon>Polypteriformes</taxon>
        <taxon>Polypteridae</taxon>
        <taxon>Polypterus</taxon>
    </lineage>
</organism>
<dbReference type="InterPro" id="IPR026992">
    <property type="entry name" value="DIOX_N"/>
</dbReference>
<dbReference type="Gene3D" id="2.60.120.330">
    <property type="entry name" value="B-lactam Antibiotic, Isopenicillin N Synthase, Chain"/>
    <property type="match status" value="1"/>
</dbReference>
<dbReference type="InterPro" id="IPR027443">
    <property type="entry name" value="IPNS-like_sf"/>
</dbReference>
<evidence type="ECO:0000256" key="1">
    <source>
        <dbReference type="RuleBase" id="RU003682"/>
    </source>
</evidence>
<evidence type="ECO:0000313" key="3">
    <source>
        <dbReference type="EMBL" id="KAG2461997.1"/>
    </source>
</evidence>
<keyword evidence="1" id="KW-0479">Metal-binding</keyword>
<dbReference type="Proteomes" id="UP000886611">
    <property type="component" value="Unassembled WGS sequence"/>
</dbReference>
<evidence type="ECO:0000259" key="2">
    <source>
        <dbReference type="PROSITE" id="PS51471"/>
    </source>
</evidence>
<dbReference type="FunFam" id="2.60.120.330:FF:000038">
    <property type="entry name" value="Si:dkey-10o6.2"/>
    <property type="match status" value="1"/>
</dbReference>
<dbReference type="InterPro" id="IPR005123">
    <property type="entry name" value="Oxoglu/Fe-dep_dioxygenase_dom"/>
</dbReference>
<sequence>GTGDEANMLVPIVDFSVYAVGKEQPTDEMLSDVAEKMRAAFCDIGFLYLQNTGIEQHEVNQALEVSRKFFLQPTEFKMLFARGSFPERYNHGWISSEGESLNPKRPGDLKEAFNVSILHPDLKWPSDEAVVGFHEVLESFFQKCVDLSLRVMTVMARSLGLPSDFFSTKHQSNNNSSTLRSLYYPPVDPSDVKLNQVRCGEHSDYGTITLLFQDGVTTGLEVMTRAGDYVPVPSIPGHVLLNLGDLLQMWTSDLFVSSKHRVPLPTVEMMRGTRQSIAFFVQPDNDVMVSCLDGTNKYPPVNALQYLEDRFATSYK</sequence>
<comment type="caution">
    <text evidence="3">The sequence shown here is derived from an EMBL/GenBank/DDBJ whole genome shotgun (WGS) entry which is preliminary data.</text>
</comment>
<dbReference type="EMBL" id="JAATIS010004040">
    <property type="protein sequence ID" value="KAG2461997.1"/>
    <property type="molecule type" value="Genomic_DNA"/>
</dbReference>
<dbReference type="InterPro" id="IPR050231">
    <property type="entry name" value="Iron_ascorbate_oxido_reductase"/>
</dbReference>
<feature type="domain" description="Fe2OG dioxygenase" evidence="2">
    <location>
        <begin position="175"/>
        <end position="283"/>
    </location>
</feature>
<dbReference type="Pfam" id="PF03171">
    <property type="entry name" value="2OG-FeII_Oxy"/>
    <property type="match status" value="1"/>
</dbReference>
<keyword evidence="4" id="KW-1185">Reference proteome</keyword>
<dbReference type="Pfam" id="PF14226">
    <property type="entry name" value="DIOX_N"/>
    <property type="match status" value="1"/>
</dbReference>
<feature type="non-terminal residue" evidence="3">
    <location>
        <position position="316"/>
    </location>
</feature>
<dbReference type="PROSITE" id="PS51471">
    <property type="entry name" value="FE2OG_OXY"/>
    <property type="match status" value="1"/>
</dbReference>
<evidence type="ECO:0000313" key="4">
    <source>
        <dbReference type="Proteomes" id="UP000886611"/>
    </source>
</evidence>
<dbReference type="GO" id="GO:0046872">
    <property type="term" value="F:metal ion binding"/>
    <property type="evidence" value="ECO:0007669"/>
    <property type="project" value="UniProtKB-KW"/>
</dbReference>
<dbReference type="SUPFAM" id="SSF51197">
    <property type="entry name" value="Clavaminate synthase-like"/>
    <property type="match status" value="1"/>
</dbReference>
<gene>
    <name evidence="3" type="primary">Glof</name>
    <name evidence="3" type="ORF">GTO96_0002013</name>
</gene>
<keyword evidence="1" id="KW-0560">Oxidoreductase</keyword>
<keyword evidence="3" id="KW-0223">Dioxygenase</keyword>
<proteinExistence type="inferred from homology"/>
<dbReference type="InterPro" id="IPR044861">
    <property type="entry name" value="IPNS-like_FE2OG_OXY"/>
</dbReference>
<dbReference type="GO" id="GO:0051213">
    <property type="term" value="F:dioxygenase activity"/>
    <property type="evidence" value="ECO:0007669"/>
    <property type="project" value="UniProtKB-KW"/>
</dbReference>
<comment type="similarity">
    <text evidence="1">Belongs to the iron/ascorbate-dependent oxidoreductase family.</text>
</comment>
<reference evidence="3 4" key="1">
    <citation type="journal article" date="2021" name="Cell">
        <title>Tracing the genetic footprints of vertebrate landing in non-teleost ray-finned fishes.</title>
        <authorList>
            <person name="Bi X."/>
            <person name="Wang K."/>
            <person name="Yang L."/>
            <person name="Pan H."/>
            <person name="Jiang H."/>
            <person name="Wei Q."/>
            <person name="Fang M."/>
            <person name="Yu H."/>
            <person name="Zhu C."/>
            <person name="Cai Y."/>
            <person name="He Y."/>
            <person name="Gan X."/>
            <person name="Zeng H."/>
            <person name="Yu D."/>
            <person name="Zhu Y."/>
            <person name="Jiang H."/>
            <person name="Qiu Q."/>
            <person name="Yang H."/>
            <person name="Zhang Y.E."/>
            <person name="Wang W."/>
            <person name="Zhu M."/>
            <person name="He S."/>
            <person name="Zhang G."/>
        </authorList>
    </citation>
    <scope>NUCLEOTIDE SEQUENCE [LARGE SCALE GENOMIC DNA]</scope>
    <source>
        <strain evidence="3">Bchr_013</strain>
    </source>
</reference>
<keyword evidence="1" id="KW-0408">Iron</keyword>
<dbReference type="AlphaFoldDB" id="A0A8X8BPR1"/>
<accession>A0A8X8BPR1</accession>